<evidence type="ECO:0000313" key="4">
    <source>
        <dbReference type="EMBL" id="TLS39234.1"/>
    </source>
</evidence>
<comment type="subcellular location">
    <subcellularLocation>
        <location evidence="1">Cell surface</location>
    </subcellularLocation>
</comment>
<dbReference type="Gene3D" id="3.30.700.10">
    <property type="entry name" value="Glycoprotein, Type 4 Pilin"/>
    <property type="match status" value="1"/>
</dbReference>
<dbReference type="EMBL" id="SWLG01000001">
    <property type="protein sequence ID" value="TLS39234.1"/>
    <property type="molecule type" value="Genomic_DNA"/>
</dbReference>
<keyword evidence="5" id="KW-1185">Reference proteome</keyword>
<dbReference type="PROSITE" id="PS00409">
    <property type="entry name" value="PROKAR_NTER_METHYL"/>
    <property type="match status" value="1"/>
</dbReference>
<evidence type="ECO:0000313" key="5">
    <source>
        <dbReference type="Proteomes" id="UP000308230"/>
    </source>
</evidence>
<dbReference type="GO" id="GO:0030420">
    <property type="term" value="P:establishment of competence for transformation"/>
    <property type="evidence" value="ECO:0007669"/>
    <property type="project" value="UniProtKB-KW"/>
</dbReference>
<evidence type="ECO:0000256" key="1">
    <source>
        <dbReference type="ARBA" id="ARBA00004241"/>
    </source>
</evidence>
<evidence type="ECO:0000256" key="3">
    <source>
        <dbReference type="SAM" id="Phobius"/>
    </source>
</evidence>
<keyword evidence="2" id="KW-0178">Competence</keyword>
<dbReference type="GO" id="GO:0009986">
    <property type="term" value="C:cell surface"/>
    <property type="evidence" value="ECO:0007669"/>
    <property type="project" value="UniProtKB-SubCell"/>
</dbReference>
<dbReference type="InterPro" id="IPR012902">
    <property type="entry name" value="N_methyl_site"/>
</dbReference>
<keyword evidence="3" id="KW-1133">Transmembrane helix</keyword>
<evidence type="ECO:0000256" key="2">
    <source>
        <dbReference type="ARBA" id="ARBA00023287"/>
    </source>
</evidence>
<dbReference type="SUPFAM" id="SSF54523">
    <property type="entry name" value="Pili subunits"/>
    <property type="match status" value="1"/>
</dbReference>
<reference evidence="4 5" key="1">
    <citation type="submission" date="2019-04" db="EMBL/GenBank/DDBJ databases">
        <title>Bacillus caeni sp. nov., a bacterium isolated from mangrove sediment.</title>
        <authorList>
            <person name="Huang H."/>
            <person name="Mo K."/>
            <person name="Hu Y."/>
        </authorList>
    </citation>
    <scope>NUCLEOTIDE SEQUENCE [LARGE SCALE GENOMIC DNA]</scope>
    <source>
        <strain evidence="4 5">HB172195</strain>
    </source>
</reference>
<dbReference type="RefSeq" id="WP_138122878.1">
    <property type="nucleotide sequence ID" value="NZ_SWLG01000001.1"/>
</dbReference>
<protein>
    <submittedName>
        <fullName evidence="4">Type II secretion system protein</fullName>
    </submittedName>
</protein>
<organism evidence="4 5">
    <name type="scientific">Exobacillus caeni</name>
    <dbReference type="NCBI Taxonomy" id="2574798"/>
    <lineage>
        <taxon>Bacteria</taxon>
        <taxon>Bacillati</taxon>
        <taxon>Bacillota</taxon>
        <taxon>Bacilli</taxon>
        <taxon>Bacillales</taxon>
        <taxon>Guptibacillaceae</taxon>
        <taxon>Exobacillus</taxon>
    </lineage>
</organism>
<gene>
    <name evidence="4" type="ORF">FCL54_02700</name>
</gene>
<proteinExistence type="predicted"/>
<dbReference type="Pfam" id="PF07963">
    <property type="entry name" value="N_methyl"/>
    <property type="match status" value="1"/>
</dbReference>
<keyword evidence="3" id="KW-0812">Transmembrane</keyword>
<comment type="caution">
    <text evidence="4">The sequence shown here is derived from an EMBL/GenBank/DDBJ whole genome shotgun (WGS) entry which is preliminary data.</text>
</comment>
<dbReference type="AlphaFoldDB" id="A0A5R9FF66"/>
<dbReference type="InterPro" id="IPR045584">
    <property type="entry name" value="Pilin-like"/>
</dbReference>
<keyword evidence="3" id="KW-0472">Membrane</keyword>
<sequence length="132" mass="14716">MLKRFLKNEKGLTLIELLVVIVIMGIIAAIAVPAVGNIIDKTDDKAVATEALEILNAAKIDYTENGTTSWKGKDDDLSDYIESVDDNNWTASYDSVNKVFTISRHEANQISEINTNNDSSLTYKELTDYLER</sequence>
<name>A0A5R9FF66_9BACL</name>
<dbReference type="NCBIfam" id="TIGR02532">
    <property type="entry name" value="IV_pilin_GFxxxE"/>
    <property type="match status" value="1"/>
</dbReference>
<feature type="transmembrane region" description="Helical" evidence="3">
    <location>
        <begin position="12"/>
        <end position="35"/>
    </location>
</feature>
<accession>A0A5R9FF66</accession>
<dbReference type="Proteomes" id="UP000308230">
    <property type="component" value="Unassembled WGS sequence"/>
</dbReference>